<dbReference type="OrthoDB" id="8911262at2"/>
<comment type="caution">
    <text evidence="1">The sequence shown here is derived from an EMBL/GenBank/DDBJ whole genome shotgun (WGS) entry which is preliminary data.</text>
</comment>
<dbReference type="Proteomes" id="UP000192342">
    <property type="component" value="Unassembled WGS sequence"/>
</dbReference>
<proteinExistence type="predicted"/>
<gene>
    <name evidence="1" type="ORF">ATO7_12208</name>
</gene>
<evidence type="ECO:0000313" key="2">
    <source>
        <dbReference type="Proteomes" id="UP000192342"/>
    </source>
</evidence>
<evidence type="ECO:0000313" key="1">
    <source>
        <dbReference type="EMBL" id="ORE86057.1"/>
    </source>
</evidence>
<dbReference type="PANTHER" id="PTHR35175:SF2">
    <property type="entry name" value="DUF1289 DOMAIN-CONTAINING PROTEIN"/>
    <property type="match status" value="1"/>
</dbReference>
<dbReference type="STRING" id="1317117.ATO7_12208"/>
<name>A0A1Y1SBP8_9GAMM</name>
<protein>
    <submittedName>
        <fullName evidence="1">MutT/nudix family protein</fullName>
    </submittedName>
</protein>
<reference evidence="1 2" key="1">
    <citation type="submission" date="2013-04" db="EMBL/GenBank/DDBJ databases">
        <title>Oceanococcus atlanticus 22II-S10r2 Genome Sequencing.</title>
        <authorList>
            <person name="Lai Q."/>
            <person name="Li G."/>
            <person name="Shao Z."/>
        </authorList>
    </citation>
    <scope>NUCLEOTIDE SEQUENCE [LARGE SCALE GENOMIC DNA]</scope>
    <source>
        <strain evidence="1 2">22II-S10r2</strain>
    </source>
</reference>
<dbReference type="InterPro" id="IPR010710">
    <property type="entry name" value="DUF1289"/>
</dbReference>
<dbReference type="PANTHER" id="PTHR35175">
    <property type="entry name" value="DUF1289 DOMAIN-CONTAINING PROTEIN"/>
    <property type="match status" value="1"/>
</dbReference>
<organism evidence="1 2">
    <name type="scientific">Oceanococcus atlanticus</name>
    <dbReference type="NCBI Taxonomy" id="1317117"/>
    <lineage>
        <taxon>Bacteria</taxon>
        <taxon>Pseudomonadati</taxon>
        <taxon>Pseudomonadota</taxon>
        <taxon>Gammaproteobacteria</taxon>
        <taxon>Chromatiales</taxon>
        <taxon>Oceanococcaceae</taxon>
        <taxon>Oceanococcus</taxon>
    </lineage>
</organism>
<dbReference type="RefSeq" id="WP_083562118.1">
    <property type="nucleotide sequence ID" value="NZ_AQQV01000003.1"/>
</dbReference>
<keyword evidence="2" id="KW-1185">Reference proteome</keyword>
<sequence length="70" mass="7546">MSEATPVVSPCIGVCELSDEEICLGCGRTLQDIAVWSGADEARRREIVEQARRRLIQDAATGGIQGQTQT</sequence>
<dbReference type="AlphaFoldDB" id="A0A1Y1SBP8"/>
<dbReference type="Pfam" id="PF06945">
    <property type="entry name" value="DUF1289"/>
    <property type="match status" value="1"/>
</dbReference>
<accession>A0A1Y1SBP8</accession>
<dbReference type="EMBL" id="AQQV01000003">
    <property type="protein sequence ID" value="ORE86057.1"/>
    <property type="molecule type" value="Genomic_DNA"/>
</dbReference>